<organism evidence="3 4">
    <name type="scientific">Polypedilum vanderplanki</name>
    <name type="common">Sleeping chironomid midge</name>
    <dbReference type="NCBI Taxonomy" id="319348"/>
    <lineage>
        <taxon>Eukaryota</taxon>
        <taxon>Metazoa</taxon>
        <taxon>Ecdysozoa</taxon>
        <taxon>Arthropoda</taxon>
        <taxon>Hexapoda</taxon>
        <taxon>Insecta</taxon>
        <taxon>Pterygota</taxon>
        <taxon>Neoptera</taxon>
        <taxon>Endopterygota</taxon>
        <taxon>Diptera</taxon>
        <taxon>Nematocera</taxon>
        <taxon>Chironomoidea</taxon>
        <taxon>Chironomidae</taxon>
        <taxon>Chironominae</taxon>
        <taxon>Polypedilum</taxon>
        <taxon>Polypedilum</taxon>
    </lineage>
</organism>
<name>A0A9J6C9N7_POLVA</name>
<reference evidence="3" key="1">
    <citation type="submission" date="2021-03" db="EMBL/GenBank/DDBJ databases">
        <title>Chromosome level genome of the anhydrobiotic midge Polypedilum vanderplanki.</title>
        <authorList>
            <person name="Yoshida Y."/>
            <person name="Kikawada T."/>
            <person name="Gusev O."/>
        </authorList>
    </citation>
    <scope>NUCLEOTIDE SEQUENCE</scope>
    <source>
        <strain evidence="3">NIAS01</strain>
        <tissue evidence="3">Whole body or cell culture</tissue>
    </source>
</reference>
<keyword evidence="2" id="KW-1133">Transmembrane helix</keyword>
<evidence type="ECO:0000256" key="1">
    <source>
        <dbReference type="SAM" id="MobiDB-lite"/>
    </source>
</evidence>
<keyword evidence="4" id="KW-1185">Reference proteome</keyword>
<protein>
    <submittedName>
        <fullName evidence="3">Uncharacterized protein</fullName>
    </submittedName>
</protein>
<dbReference type="AlphaFoldDB" id="A0A9J6C9N7"/>
<evidence type="ECO:0000256" key="2">
    <source>
        <dbReference type="SAM" id="Phobius"/>
    </source>
</evidence>
<feature type="compositionally biased region" description="Acidic residues" evidence="1">
    <location>
        <begin position="261"/>
        <end position="284"/>
    </location>
</feature>
<dbReference type="OrthoDB" id="10256829at2759"/>
<feature type="transmembrane region" description="Helical" evidence="2">
    <location>
        <begin position="899"/>
        <end position="921"/>
    </location>
</feature>
<proteinExistence type="predicted"/>
<keyword evidence="2" id="KW-0472">Membrane</keyword>
<evidence type="ECO:0000313" key="4">
    <source>
        <dbReference type="Proteomes" id="UP001107558"/>
    </source>
</evidence>
<feature type="region of interest" description="Disordered" evidence="1">
    <location>
        <begin position="259"/>
        <end position="284"/>
    </location>
</feature>
<sequence length="923" mass="104109">MKCHNNAPYLPLTTSSSSRCHHHVQLRMAMNSILNLMLKGRRKKERKIQFNLVNEKLRMKLQLLLLFLALSLINAQDNAQPRIAPALRRCYQNRNIFERDNRLPMTPQMLIELIRKVEDSPGFTLNMRQLATSILFRFKQDGILPSNSGVASSPDIIPFAVSGFNHYKHRVLLTRLIQGNANQFPNGTLNAEEECALHFMLSNSIETQVRGDEGTRCNQLSQYRASRVPREIGSEDVELLKTPEMEKIKKRMHHKFGRYQEEEEQQQQDENVEEEAPADNQEELDGENELLDPELQQGQVDGTQTTISQCPVENGVLHSPWGSFSAGTTLAGIAAGLSPQTVTVRELIADDHMGHYKLARQTTGTTVDNRYAATLSGDIAEAVLRQLPRTPIQVGASGAWNITSVPHWYFLSQRNNFEQTDAEIRAGLDGLLLALRIQDWHNQVSTLRLSQVLDMYYSQRGMFGSSAVTPNDDTSIRACNRRNMFSTINMQTLRQQSIAFTTVLDGEMASSVTLTPNSTQRFATEATDALQTYIASTMNDLTCASTQTQVGSETIWRTATDIYIYVDTTWPFVQIRALLGHVLNNLDVGRFGSNYTILNAQDGTVIVPTTNQLSDLYTLWNQSIHNMHPQGLNLANVVREMRSYSQSFLNREREEQNSGGRSLISLVIVDSATVNEADSNFAAEQIQIMREEMPDLRWIFWAAGSPNRFERFVREIARDLFLLRIDLQGIGADSIQTVAHPVIHRIQQEPRRIINHRCGSNWEGDWGDVQMTQYVEPNGVIFYRIHPNYFFGNADRQALRIVGAGFSTLTVCHSRSIERPRRNSTNQDQITCQNIGTDTVEISLRDACDTNGLIQWCGPLFVSVEAGADQGVNMRCTDRDCRFPDSSRFQIFGDNLGCWNSVGTLAASIALIALSIIMTTFQF</sequence>
<keyword evidence="2" id="KW-0812">Transmembrane</keyword>
<dbReference type="EMBL" id="JADBJN010000002">
    <property type="protein sequence ID" value="KAG5678817.1"/>
    <property type="molecule type" value="Genomic_DNA"/>
</dbReference>
<dbReference type="Proteomes" id="UP001107558">
    <property type="component" value="Chromosome 2"/>
</dbReference>
<gene>
    <name evidence="3" type="ORF">PVAND_008451</name>
</gene>
<comment type="caution">
    <text evidence="3">The sequence shown here is derived from an EMBL/GenBank/DDBJ whole genome shotgun (WGS) entry which is preliminary data.</text>
</comment>
<evidence type="ECO:0000313" key="3">
    <source>
        <dbReference type="EMBL" id="KAG5678817.1"/>
    </source>
</evidence>
<accession>A0A9J6C9N7</accession>